<evidence type="ECO:0000256" key="1">
    <source>
        <dbReference type="SAM" id="MobiDB-lite"/>
    </source>
</evidence>
<feature type="compositionally biased region" description="Basic and acidic residues" evidence="1">
    <location>
        <begin position="91"/>
        <end position="120"/>
    </location>
</feature>
<keyword evidence="3" id="KW-1185">Reference proteome</keyword>
<dbReference type="Proteomes" id="UP000701801">
    <property type="component" value="Unassembled WGS sequence"/>
</dbReference>
<name>A0A9N9LVM8_9HELO</name>
<proteinExistence type="predicted"/>
<sequence>MTAKGTGVWVGKAALQVRKVGMGRAVLDAQQRKKYWTGISKTLLDCDTSKVTGNNTYIETIIAEQNIGGVSSSELGEMFIASIQARQPSHLPKEKATGTEQDRCYSDWSHKEEMKDKSKY</sequence>
<organism evidence="2 3">
    <name type="scientific">Hymenoscyphus albidus</name>
    <dbReference type="NCBI Taxonomy" id="595503"/>
    <lineage>
        <taxon>Eukaryota</taxon>
        <taxon>Fungi</taxon>
        <taxon>Dikarya</taxon>
        <taxon>Ascomycota</taxon>
        <taxon>Pezizomycotina</taxon>
        <taxon>Leotiomycetes</taxon>
        <taxon>Helotiales</taxon>
        <taxon>Helotiaceae</taxon>
        <taxon>Hymenoscyphus</taxon>
    </lineage>
</organism>
<protein>
    <submittedName>
        <fullName evidence="2">Uncharacterized protein</fullName>
    </submittedName>
</protein>
<evidence type="ECO:0000313" key="2">
    <source>
        <dbReference type="EMBL" id="CAG8982055.1"/>
    </source>
</evidence>
<feature type="region of interest" description="Disordered" evidence="1">
    <location>
        <begin position="88"/>
        <end position="120"/>
    </location>
</feature>
<dbReference type="AlphaFoldDB" id="A0A9N9LVM8"/>
<evidence type="ECO:0000313" key="3">
    <source>
        <dbReference type="Proteomes" id="UP000701801"/>
    </source>
</evidence>
<accession>A0A9N9LVM8</accession>
<comment type="caution">
    <text evidence="2">The sequence shown here is derived from an EMBL/GenBank/DDBJ whole genome shotgun (WGS) entry which is preliminary data.</text>
</comment>
<dbReference type="EMBL" id="CAJVRM010000562">
    <property type="protein sequence ID" value="CAG8982055.1"/>
    <property type="molecule type" value="Genomic_DNA"/>
</dbReference>
<reference evidence="2" key="1">
    <citation type="submission" date="2021-07" db="EMBL/GenBank/DDBJ databases">
        <authorList>
            <person name="Durling M."/>
        </authorList>
    </citation>
    <scope>NUCLEOTIDE SEQUENCE</scope>
</reference>
<gene>
    <name evidence="2" type="ORF">HYALB_00008782</name>
</gene>